<proteinExistence type="predicted"/>
<keyword evidence="2" id="KW-1185">Reference proteome</keyword>
<dbReference type="Proteomes" id="UP001143910">
    <property type="component" value="Unassembled WGS sequence"/>
</dbReference>
<organism evidence="1 2">
    <name type="scientific">Zarea fungicola</name>
    <dbReference type="NCBI Taxonomy" id="93591"/>
    <lineage>
        <taxon>Eukaryota</taxon>
        <taxon>Fungi</taxon>
        <taxon>Dikarya</taxon>
        <taxon>Ascomycota</taxon>
        <taxon>Pezizomycotina</taxon>
        <taxon>Sordariomycetes</taxon>
        <taxon>Hypocreomycetidae</taxon>
        <taxon>Hypocreales</taxon>
        <taxon>Cordycipitaceae</taxon>
        <taxon>Zarea</taxon>
    </lineage>
</organism>
<gene>
    <name evidence="1" type="ORF">NQ176_g1316</name>
</gene>
<sequence>MDRIKSIDLVNTTQAYFATAAVTPAGRLVHVAGQVGNTKDGTVPEDYESQIHLALFNLRSVIIAAGATVKDIAKLTLYVVNYDAANRKHVDHIKRFLEGHRPAITLVPVPKLAVSSWVIEIDAIVSQPDPSPPPYLRAAAETHDVIIIGAGLAGLTAAHEILRSGLSCIILEARNRVGGKTWSVPLADGKGIVDLGAAWINDTSQSKVHALAKRYGAELIKQNTDGKAVLQDRDGSCSSFDYGDLPQFDGAATRKNVAEIRDIVEADCQAVDSWRPADTALDALTLEAYLGTRGASDAAQATATVWTRAMLGKEPREISALFFLNYCKSGGGLLQMRSDRKGGGQYLRIRQGTQLLSKGLASSLPKHTVRLSTPVSLVLQENERSIKVEAAGKVYSGRKVITTVPGASLKSISFFPKLSPVKRAWSESMTNGYYTKAMLQFSSPFWVQRGFCGLAHSFVGPAAVVRDTSSPEDHKYLLTCFMTGAPGRSWAALCTSDRESALLAQLGKLFGVDDLRDQFVQMSCYEWSLDEYAGWGCPSASLTPGVLDALGGDGLREPCGSLHFAGTETAGEWKGYMEGAIRSGDRAAAEVLSELNRSIVSRI</sequence>
<accession>A0ACC1NUD9</accession>
<name>A0ACC1NUD9_9HYPO</name>
<evidence type="ECO:0000313" key="1">
    <source>
        <dbReference type="EMBL" id="KAJ2982532.1"/>
    </source>
</evidence>
<protein>
    <submittedName>
        <fullName evidence="1">Uncharacterized protein</fullName>
    </submittedName>
</protein>
<reference evidence="1" key="1">
    <citation type="submission" date="2022-08" db="EMBL/GenBank/DDBJ databases">
        <title>Genome Sequence of Lecanicillium fungicola.</title>
        <authorList>
            <person name="Buettner E."/>
        </authorList>
    </citation>
    <scope>NUCLEOTIDE SEQUENCE</scope>
    <source>
        <strain evidence="1">Babe33</strain>
    </source>
</reference>
<comment type="caution">
    <text evidence="1">The sequence shown here is derived from an EMBL/GenBank/DDBJ whole genome shotgun (WGS) entry which is preliminary data.</text>
</comment>
<evidence type="ECO:0000313" key="2">
    <source>
        <dbReference type="Proteomes" id="UP001143910"/>
    </source>
</evidence>
<dbReference type="EMBL" id="JANJQO010000071">
    <property type="protein sequence ID" value="KAJ2982532.1"/>
    <property type="molecule type" value="Genomic_DNA"/>
</dbReference>